<dbReference type="GO" id="GO:0016020">
    <property type="term" value="C:membrane"/>
    <property type="evidence" value="ECO:0007669"/>
    <property type="project" value="InterPro"/>
</dbReference>
<feature type="domain" description="EamA" evidence="2">
    <location>
        <begin position="15"/>
        <end position="147"/>
    </location>
</feature>
<dbReference type="Pfam" id="PF00892">
    <property type="entry name" value="EamA"/>
    <property type="match status" value="2"/>
</dbReference>
<name>A0A5C5GDC9_9RHOB</name>
<keyword evidence="1" id="KW-0472">Membrane</keyword>
<dbReference type="SUPFAM" id="SSF103481">
    <property type="entry name" value="Multidrug resistance efflux transporter EmrE"/>
    <property type="match status" value="2"/>
</dbReference>
<proteinExistence type="predicted"/>
<feature type="transmembrane region" description="Helical" evidence="1">
    <location>
        <begin position="217"/>
        <end position="238"/>
    </location>
</feature>
<accession>A0A5C5GDC9</accession>
<dbReference type="EMBL" id="VFFF01000001">
    <property type="protein sequence ID" value="TNY32164.1"/>
    <property type="molecule type" value="Genomic_DNA"/>
</dbReference>
<evidence type="ECO:0000313" key="3">
    <source>
        <dbReference type="EMBL" id="TNY32164.1"/>
    </source>
</evidence>
<feature type="transmembrane region" description="Helical" evidence="1">
    <location>
        <begin position="12"/>
        <end position="30"/>
    </location>
</feature>
<dbReference type="RefSeq" id="WP_140192843.1">
    <property type="nucleotide sequence ID" value="NZ_CP065915.1"/>
</dbReference>
<dbReference type="PANTHER" id="PTHR22911:SF103">
    <property type="entry name" value="BLR2811 PROTEIN"/>
    <property type="match status" value="1"/>
</dbReference>
<feature type="domain" description="EamA" evidence="2">
    <location>
        <begin position="157"/>
        <end position="284"/>
    </location>
</feature>
<dbReference type="InterPro" id="IPR037185">
    <property type="entry name" value="EmrE-like"/>
</dbReference>
<feature type="transmembrane region" description="Helical" evidence="1">
    <location>
        <begin position="245"/>
        <end position="265"/>
    </location>
</feature>
<evidence type="ECO:0000256" key="1">
    <source>
        <dbReference type="SAM" id="Phobius"/>
    </source>
</evidence>
<feature type="transmembrane region" description="Helical" evidence="1">
    <location>
        <begin position="186"/>
        <end position="205"/>
    </location>
</feature>
<feature type="transmembrane region" description="Helical" evidence="1">
    <location>
        <begin position="76"/>
        <end position="100"/>
    </location>
</feature>
<keyword evidence="1" id="KW-0812">Transmembrane</keyword>
<gene>
    <name evidence="3" type="ORF">FHY64_02370</name>
</gene>
<feature type="transmembrane region" description="Helical" evidence="1">
    <location>
        <begin position="156"/>
        <end position="174"/>
    </location>
</feature>
<feature type="transmembrane region" description="Helical" evidence="1">
    <location>
        <begin position="132"/>
        <end position="150"/>
    </location>
</feature>
<evidence type="ECO:0000313" key="4">
    <source>
        <dbReference type="Proteomes" id="UP000314011"/>
    </source>
</evidence>
<keyword evidence="1" id="KW-1133">Transmembrane helix</keyword>
<dbReference type="Proteomes" id="UP000314011">
    <property type="component" value="Unassembled WGS sequence"/>
</dbReference>
<sequence length="300" mass="31643">MKDSTQMQDEGRPLLGVALVAMAVFCFASSDVLMKTLAMRYPVPVVGTARYVVSLILLTVLLWPRQGRALWRTQRTGLVIFRGFVLATATLTMGLALRLMPVGETVAIIYLSPFAIMLLAIPLLGERVALSGWIAAGVGFAGVLLILRPGGGLDPVGVMFALANAGCATAYHLLSRLLSRTETTLAMLYIVTLVGSVVFGVLAIPSLGGPLPGWSDLGLMSILGVLATLGHFLFTAAYREAPASLVAPVNYLHLVWAGGLGWIVFGHLPDPVSAIGMALVLAAGIAIALRAHFSRRLVTA</sequence>
<evidence type="ECO:0000259" key="2">
    <source>
        <dbReference type="Pfam" id="PF00892"/>
    </source>
</evidence>
<feature type="transmembrane region" description="Helical" evidence="1">
    <location>
        <begin position="106"/>
        <end position="125"/>
    </location>
</feature>
<feature type="transmembrane region" description="Helical" evidence="1">
    <location>
        <begin position="271"/>
        <end position="289"/>
    </location>
</feature>
<dbReference type="AlphaFoldDB" id="A0A5C5GDC9"/>
<dbReference type="OrthoDB" id="9812899at2"/>
<keyword evidence="4" id="KW-1185">Reference proteome</keyword>
<comment type="caution">
    <text evidence="3">The sequence shown here is derived from an EMBL/GenBank/DDBJ whole genome shotgun (WGS) entry which is preliminary data.</text>
</comment>
<organism evidence="3 4">
    <name type="scientific">Pelagovum pacificum</name>
    <dbReference type="NCBI Taxonomy" id="2588711"/>
    <lineage>
        <taxon>Bacteria</taxon>
        <taxon>Pseudomonadati</taxon>
        <taxon>Pseudomonadota</taxon>
        <taxon>Alphaproteobacteria</taxon>
        <taxon>Rhodobacterales</taxon>
        <taxon>Paracoccaceae</taxon>
        <taxon>Pelagovum</taxon>
    </lineage>
</organism>
<dbReference type="PANTHER" id="PTHR22911">
    <property type="entry name" value="ACYL-MALONYL CONDENSING ENZYME-RELATED"/>
    <property type="match status" value="1"/>
</dbReference>
<protein>
    <submittedName>
        <fullName evidence="3">DMT family transporter</fullName>
    </submittedName>
</protein>
<feature type="transmembrane region" description="Helical" evidence="1">
    <location>
        <begin position="42"/>
        <end position="64"/>
    </location>
</feature>
<reference evidence="3 4" key="1">
    <citation type="submission" date="2019-06" db="EMBL/GenBank/DDBJ databases">
        <title>Genome of new Rhodobacteraceae sp. SM1903.</title>
        <authorList>
            <person name="Ren X."/>
        </authorList>
    </citation>
    <scope>NUCLEOTIDE SEQUENCE [LARGE SCALE GENOMIC DNA]</scope>
    <source>
        <strain evidence="3 4">SM1903</strain>
    </source>
</reference>
<dbReference type="InterPro" id="IPR000620">
    <property type="entry name" value="EamA_dom"/>
</dbReference>